<feature type="region of interest" description="Disordered" evidence="3">
    <location>
        <begin position="492"/>
        <end position="539"/>
    </location>
</feature>
<keyword evidence="6" id="KW-1185">Reference proteome</keyword>
<sequence length="878" mass="97055">MDMEAPKTRTLEDLGIAPMRRGSYDEAEALRLRPHLRSLAQRRRSAPCLVFEKALGSMPWSSIREETQCFVSVEQCPFVLGLSSENAELVLDACVQITEGMKTRERQLFLFSDVIVISKLKSSASYRLKHRVSLEDLWLYGFEDEPEEEEGGGGEIDLRTSLVLAWPLAFCVVSFRLPEVKERWLDTLHRKIKAATERAGSITPLPSVLMKVLSNSITAKTLTASGMDPFNEFPLDGGTKIPTLPRELCNAKATQPIEKGGKSKRSISILRKLKRSSTLNSISSCPDTDSKSQLFGQPLSKICPEDGMLPKPITEILVLLWKKGPSTEGVFRKTCNNKTLKAIREQLNSGTEVDMEALPVVLLVGLLKGFLNELPGRLLVSELFETWMKALESEDVHQRGLQLKRVVDKLPWPNILLLRNILCMLHHITKSKHVNKMDANNLAVCIAPTLLQKNDMSLDVQTVEKVVELTRFLLEHCSEIFGEDILSLLGGPDEDSSESVSSQRHDSAYDSTDPDSEGDSMGSMQGEGESGSSSPSLLSACGMERGTVPSCNSNAIFHTFTNKTPFNRRCSEPIIFPSAWKRNHGDFSVEGREFEEQPLKKQISNDSFLLPGHGAATRPAATLSLPKLGGSPPSCSSSCSLESTTSNASEGSVFTSSPLASPGCPRRAQSTRPREDTVEVAKRRTQSMKVNSKAPMTTKSLGTFARISLKKGHLQKEKPFPCGTLQEDSQSEAEAPLRQKHPLSAMEAFQQVDSRLPSQPPSYKQAVQSVAQLTLSHYGSMTVKAAAATLSRNSRPASMNANFMYSCTVNQYTDCFSQGTDSDYVTTVQQHSGGFRQRAMSEFVSRAHHETMSHHETVSRRCSQPVFEEYSYAKESYV</sequence>
<dbReference type="PANTHER" id="PTHR23179:SF26">
    <property type="entry name" value="T-CELL ACTIVATION RHO GTPASE-ACTIVATING PROTEIN"/>
    <property type="match status" value="1"/>
</dbReference>
<dbReference type="GeneTree" id="ENSGT00940000157993"/>
<evidence type="ECO:0000259" key="4">
    <source>
        <dbReference type="PROSITE" id="PS50238"/>
    </source>
</evidence>
<dbReference type="AlphaFoldDB" id="A0A4W5P0N2"/>
<feature type="compositionally biased region" description="Low complexity" evidence="3">
    <location>
        <begin position="519"/>
        <end position="539"/>
    </location>
</feature>
<evidence type="ECO:0000256" key="1">
    <source>
        <dbReference type="ARBA" id="ARBA00022468"/>
    </source>
</evidence>
<dbReference type="STRING" id="62062.ENSHHUP00000054684"/>
<name>A0A4W5P0N2_9TELE</name>
<dbReference type="GO" id="GO:0007165">
    <property type="term" value="P:signal transduction"/>
    <property type="evidence" value="ECO:0007669"/>
    <property type="project" value="InterPro"/>
</dbReference>
<feature type="compositionally biased region" description="Low complexity" evidence="3">
    <location>
        <begin position="630"/>
        <end position="646"/>
    </location>
</feature>
<keyword evidence="2" id="KW-0597">Phosphoprotein</keyword>
<dbReference type="InterPro" id="IPR047886">
    <property type="entry name" value="ARHGAP20-like_RhoGAP"/>
</dbReference>
<dbReference type="PROSITE" id="PS50238">
    <property type="entry name" value="RHOGAP"/>
    <property type="match status" value="1"/>
</dbReference>
<keyword evidence="1" id="KW-0343">GTPase activation</keyword>
<feature type="compositionally biased region" description="Polar residues" evidence="3">
    <location>
        <begin position="647"/>
        <end position="659"/>
    </location>
</feature>
<reference evidence="6" key="1">
    <citation type="submission" date="2018-06" db="EMBL/GenBank/DDBJ databases">
        <title>Genome assembly of Danube salmon.</title>
        <authorList>
            <person name="Macqueen D.J."/>
            <person name="Gundappa M.K."/>
        </authorList>
    </citation>
    <scope>NUCLEOTIDE SEQUENCE [LARGE SCALE GENOMIC DNA]</scope>
</reference>
<dbReference type="SUPFAM" id="SSF50729">
    <property type="entry name" value="PH domain-like"/>
    <property type="match status" value="1"/>
</dbReference>
<reference evidence="5" key="3">
    <citation type="submission" date="2025-09" db="UniProtKB">
        <authorList>
            <consortium name="Ensembl"/>
        </authorList>
    </citation>
    <scope>IDENTIFICATION</scope>
</reference>
<feature type="compositionally biased region" description="Basic and acidic residues" evidence="3">
    <location>
        <begin position="672"/>
        <end position="682"/>
    </location>
</feature>
<evidence type="ECO:0000313" key="5">
    <source>
        <dbReference type="Ensembl" id="ENSHHUP00000054684.1"/>
    </source>
</evidence>
<accession>A0A4W5P0N2</accession>
<evidence type="ECO:0000256" key="3">
    <source>
        <dbReference type="SAM" id="MobiDB-lite"/>
    </source>
</evidence>
<dbReference type="Gene3D" id="1.10.555.10">
    <property type="entry name" value="Rho GTPase activation protein"/>
    <property type="match status" value="1"/>
</dbReference>
<evidence type="ECO:0000256" key="2">
    <source>
        <dbReference type="ARBA" id="ARBA00022553"/>
    </source>
</evidence>
<dbReference type="InterPro" id="IPR008936">
    <property type="entry name" value="Rho_GTPase_activation_prot"/>
</dbReference>
<dbReference type="Pfam" id="PF22286">
    <property type="entry name" value="RHG20_PH"/>
    <property type="match status" value="1"/>
</dbReference>
<dbReference type="GO" id="GO:0005096">
    <property type="term" value="F:GTPase activator activity"/>
    <property type="evidence" value="ECO:0007669"/>
    <property type="project" value="UniProtKB-KW"/>
</dbReference>
<dbReference type="PANTHER" id="PTHR23179">
    <property type="entry name" value="T-CELL ACTIVATION RHO GTPASE ACTIVATING PROTEIN-RELATED"/>
    <property type="match status" value="1"/>
</dbReference>
<dbReference type="Pfam" id="PF00620">
    <property type="entry name" value="RhoGAP"/>
    <property type="match status" value="1"/>
</dbReference>
<dbReference type="Proteomes" id="UP000314982">
    <property type="component" value="Unassembled WGS sequence"/>
</dbReference>
<dbReference type="GO" id="GO:0035023">
    <property type="term" value="P:regulation of Rho protein signal transduction"/>
    <property type="evidence" value="ECO:0007669"/>
    <property type="project" value="InterPro"/>
</dbReference>
<dbReference type="Ensembl" id="ENSHHUT00000056576.1">
    <property type="protein sequence ID" value="ENSHHUP00000054684.1"/>
    <property type="gene ID" value="ENSHHUG00000032778.1"/>
</dbReference>
<dbReference type="Gene3D" id="2.30.29.30">
    <property type="entry name" value="Pleckstrin-homology domain (PH domain)/Phosphotyrosine-binding domain (PTB)"/>
    <property type="match status" value="1"/>
</dbReference>
<dbReference type="CDD" id="cd04402">
    <property type="entry name" value="RhoGAP_ARHGAP20"/>
    <property type="match status" value="1"/>
</dbReference>
<dbReference type="InterPro" id="IPR047887">
    <property type="entry name" value="ARHGAP20_PH"/>
</dbReference>
<feature type="domain" description="Rho-GAP" evidence="4">
    <location>
        <begin position="297"/>
        <end position="481"/>
    </location>
</feature>
<dbReference type="SMART" id="SM00324">
    <property type="entry name" value="RhoGAP"/>
    <property type="match status" value="1"/>
</dbReference>
<dbReference type="InterPro" id="IPR000198">
    <property type="entry name" value="RhoGAP_dom"/>
</dbReference>
<evidence type="ECO:0000313" key="6">
    <source>
        <dbReference type="Proteomes" id="UP000314982"/>
    </source>
</evidence>
<proteinExistence type="predicted"/>
<protein>
    <submittedName>
        <fullName evidence="5">T cell activation RhoGTPase activating protein</fullName>
    </submittedName>
</protein>
<reference evidence="5" key="2">
    <citation type="submission" date="2025-08" db="UniProtKB">
        <authorList>
            <consortium name="Ensembl"/>
        </authorList>
    </citation>
    <scope>IDENTIFICATION</scope>
</reference>
<dbReference type="InterPro" id="IPR011993">
    <property type="entry name" value="PH-like_dom_sf"/>
</dbReference>
<organism evidence="5 6">
    <name type="scientific">Hucho hucho</name>
    <name type="common">huchen</name>
    <dbReference type="NCBI Taxonomy" id="62062"/>
    <lineage>
        <taxon>Eukaryota</taxon>
        <taxon>Metazoa</taxon>
        <taxon>Chordata</taxon>
        <taxon>Craniata</taxon>
        <taxon>Vertebrata</taxon>
        <taxon>Euteleostomi</taxon>
        <taxon>Actinopterygii</taxon>
        <taxon>Neopterygii</taxon>
        <taxon>Teleostei</taxon>
        <taxon>Protacanthopterygii</taxon>
        <taxon>Salmoniformes</taxon>
        <taxon>Salmonidae</taxon>
        <taxon>Salmoninae</taxon>
        <taxon>Hucho</taxon>
    </lineage>
</organism>
<dbReference type="SUPFAM" id="SSF48350">
    <property type="entry name" value="GTPase activation domain, GAP"/>
    <property type="match status" value="1"/>
</dbReference>
<feature type="region of interest" description="Disordered" evidence="3">
    <location>
        <begin position="630"/>
        <end position="692"/>
    </location>
</feature>